<comment type="similarity">
    <text evidence="2 10">Belongs to the gluconokinase GntK/GntV family.</text>
</comment>
<dbReference type="GO" id="GO:0046316">
    <property type="term" value="F:gluconokinase activity"/>
    <property type="evidence" value="ECO:0007669"/>
    <property type="project" value="UniProtKB-EC"/>
</dbReference>
<keyword evidence="6 10" id="KW-0418">Kinase</keyword>
<dbReference type="InterPro" id="IPR006001">
    <property type="entry name" value="Therm_gnt_kin"/>
</dbReference>
<dbReference type="EC" id="2.7.1.12" evidence="3 10"/>
<evidence type="ECO:0000256" key="3">
    <source>
        <dbReference type="ARBA" id="ARBA00012054"/>
    </source>
</evidence>
<accession>A0A511XDQ1</accession>
<dbReference type="NCBIfam" id="TIGR01313">
    <property type="entry name" value="therm_gnt_kin"/>
    <property type="match status" value="1"/>
</dbReference>
<dbReference type="GO" id="GO:0005524">
    <property type="term" value="F:ATP binding"/>
    <property type="evidence" value="ECO:0007669"/>
    <property type="project" value="UniProtKB-KW"/>
</dbReference>
<keyword evidence="7 10" id="KW-0067">ATP-binding</keyword>
<comment type="pathway">
    <text evidence="1">Carbohydrate acid metabolism.</text>
</comment>
<evidence type="ECO:0000256" key="10">
    <source>
        <dbReference type="RuleBase" id="RU363066"/>
    </source>
</evidence>
<comment type="catalytic activity">
    <reaction evidence="9 10">
        <text>D-gluconate + ATP = 6-phospho-D-gluconate + ADP + H(+)</text>
        <dbReference type="Rhea" id="RHEA:19433"/>
        <dbReference type="ChEBI" id="CHEBI:15378"/>
        <dbReference type="ChEBI" id="CHEBI:18391"/>
        <dbReference type="ChEBI" id="CHEBI:30616"/>
        <dbReference type="ChEBI" id="CHEBI:58759"/>
        <dbReference type="ChEBI" id="CHEBI:456216"/>
        <dbReference type="EC" id="2.7.1.12"/>
    </reaction>
</comment>
<dbReference type="Gene3D" id="3.40.50.300">
    <property type="entry name" value="P-loop containing nucleotide triphosphate hydrolases"/>
    <property type="match status" value="1"/>
</dbReference>
<dbReference type="PANTHER" id="PTHR43442">
    <property type="entry name" value="GLUCONOKINASE-RELATED"/>
    <property type="match status" value="1"/>
</dbReference>
<dbReference type="STRING" id="1120919.GCA_000429165_03082"/>
<keyword evidence="12" id="KW-1185">Reference proteome</keyword>
<dbReference type="CDD" id="cd02021">
    <property type="entry name" value="GntK"/>
    <property type="match status" value="1"/>
</dbReference>
<sequence>MTGAASMRAGSFPFADRLTPRIVVVMGVSGTGKSTVADGLHNLLGWPFQEGDALHPRSNVEKMAAGVPLTDEDRWPWLDTCRDWISERAKEGRGGVLTCSALKRIYRDRLRSSGVDITFLFLAIPEDVISARLQRREGHFMPASLLPSQFATLEEPDADEHVLVLPLTPTPAEQIADAVEALRQDQIVRSR</sequence>
<evidence type="ECO:0000256" key="1">
    <source>
        <dbReference type="ARBA" id="ARBA00004761"/>
    </source>
</evidence>
<evidence type="ECO:0000313" key="12">
    <source>
        <dbReference type="Proteomes" id="UP000321635"/>
    </source>
</evidence>
<evidence type="ECO:0000256" key="8">
    <source>
        <dbReference type="ARBA" id="ARBA00023064"/>
    </source>
</evidence>
<dbReference type="GO" id="GO:0019521">
    <property type="term" value="P:D-gluconate metabolic process"/>
    <property type="evidence" value="ECO:0007669"/>
    <property type="project" value="UniProtKB-KW"/>
</dbReference>
<dbReference type="Pfam" id="PF13671">
    <property type="entry name" value="AAA_33"/>
    <property type="match status" value="1"/>
</dbReference>
<dbReference type="AlphaFoldDB" id="A0A511XDQ1"/>
<proteinExistence type="inferred from homology"/>
<organism evidence="11 12">
    <name type="scientific">Acetobacter nitrogenifigens DSM 23921 = NBRC 105050</name>
    <dbReference type="NCBI Taxonomy" id="1120919"/>
    <lineage>
        <taxon>Bacteria</taxon>
        <taxon>Pseudomonadati</taxon>
        <taxon>Pseudomonadota</taxon>
        <taxon>Alphaproteobacteria</taxon>
        <taxon>Acetobacterales</taxon>
        <taxon>Acetobacteraceae</taxon>
        <taxon>Acetobacter</taxon>
    </lineage>
</organism>
<keyword evidence="5 10" id="KW-0547">Nucleotide-binding</keyword>
<evidence type="ECO:0000256" key="5">
    <source>
        <dbReference type="ARBA" id="ARBA00022741"/>
    </source>
</evidence>
<evidence type="ECO:0000256" key="2">
    <source>
        <dbReference type="ARBA" id="ARBA00008420"/>
    </source>
</evidence>
<dbReference type="EMBL" id="BJYF01000025">
    <property type="protein sequence ID" value="GEN61090.1"/>
    <property type="molecule type" value="Genomic_DNA"/>
</dbReference>
<gene>
    <name evidence="11" type="ORF">ANI02nite_29740</name>
</gene>
<dbReference type="RefSeq" id="WP_026398638.1">
    <property type="nucleotide sequence ID" value="NZ_AUBI01000015.1"/>
</dbReference>
<evidence type="ECO:0000256" key="6">
    <source>
        <dbReference type="ARBA" id="ARBA00022777"/>
    </source>
</evidence>
<dbReference type="PANTHER" id="PTHR43442:SF3">
    <property type="entry name" value="GLUCONOKINASE-RELATED"/>
    <property type="match status" value="1"/>
</dbReference>
<evidence type="ECO:0000256" key="9">
    <source>
        <dbReference type="ARBA" id="ARBA00048090"/>
    </source>
</evidence>
<dbReference type="GO" id="GO:0005737">
    <property type="term" value="C:cytoplasm"/>
    <property type="evidence" value="ECO:0007669"/>
    <property type="project" value="TreeGrafter"/>
</dbReference>
<reference evidence="11 12" key="1">
    <citation type="submission" date="2019-07" db="EMBL/GenBank/DDBJ databases">
        <title>Whole genome shotgun sequence of Acetobacter nitrogenifigens NBRC 105050.</title>
        <authorList>
            <person name="Hosoyama A."/>
            <person name="Uohara A."/>
            <person name="Ohji S."/>
            <person name="Ichikawa N."/>
        </authorList>
    </citation>
    <scope>NUCLEOTIDE SEQUENCE [LARGE SCALE GENOMIC DNA]</scope>
    <source>
        <strain evidence="11 12">NBRC 105050</strain>
    </source>
</reference>
<dbReference type="InterPro" id="IPR027417">
    <property type="entry name" value="P-loop_NTPase"/>
</dbReference>
<evidence type="ECO:0000313" key="11">
    <source>
        <dbReference type="EMBL" id="GEN61090.1"/>
    </source>
</evidence>
<dbReference type="FunFam" id="3.40.50.300:FF:000522">
    <property type="entry name" value="Gluconokinase"/>
    <property type="match status" value="1"/>
</dbReference>
<comment type="caution">
    <text evidence="11">The sequence shown here is derived from an EMBL/GenBank/DDBJ whole genome shotgun (WGS) entry which is preliminary data.</text>
</comment>
<evidence type="ECO:0000256" key="4">
    <source>
        <dbReference type="ARBA" id="ARBA00022679"/>
    </source>
</evidence>
<evidence type="ECO:0000256" key="7">
    <source>
        <dbReference type="ARBA" id="ARBA00022840"/>
    </source>
</evidence>
<dbReference type="Proteomes" id="UP000321635">
    <property type="component" value="Unassembled WGS sequence"/>
</dbReference>
<name>A0A511XDQ1_9PROT</name>
<keyword evidence="8" id="KW-0311">Gluconate utilization</keyword>
<dbReference type="SUPFAM" id="SSF52540">
    <property type="entry name" value="P-loop containing nucleoside triphosphate hydrolases"/>
    <property type="match status" value="1"/>
</dbReference>
<protein>
    <recommendedName>
        <fullName evidence="3 10">Gluconokinase</fullName>
        <ecNumber evidence="3 10">2.7.1.12</ecNumber>
    </recommendedName>
</protein>
<keyword evidence="4 10" id="KW-0808">Transferase</keyword>